<reference evidence="2 3" key="1">
    <citation type="submission" date="2021-12" db="EMBL/GenBank/DDBJ databases">
        <title>Discovery of the Pendulisporaceae a myxobacterial family with distinct sporulation behavior and unique specialized metabolism.</title>
        <authorList>
            <person name="Garcia R."/>
            <person name="Popoff A."/>
            <person name="Bader C.D."/>
            <person name="Loehr J."/>
            <person name="Walesch S."/>
            <person name="Walt C."/>
            <person name="Boldt J."/>
            <person name="Bunk B."/>
            <person name="Haeckl F.J.F.P.J."/>
            <person name="Gunesch A.P."/>
            <person name="Birkelbach J."/>
            <person name="Nuebel U."/>
            <person name="Pietschmann T."/>
            <person name="Bach T."/>
            <person name="Mueller R."/>
        </authorList>
    </citation>
    <scope>NUCLEOTIDE SEQUENCE [LARGE SCALE GENOMIC DNA]</scope>
    <source>
        <strain evidence="2 3">MSr11954</strain>
    </source>
</reference>
<name>A0ABZ2LRQ6_9BACT</name>
<evidence type="ECO:0000313" key="3">
    <source>
        <dbReference type="Proteomes" id="UP001370348"/>
    </source>
</evidence>
<dbReference type="Proteomes" id="UP001370348">
    <property type="component" value="Chromosome"/>
</dbReference>
<dbReference type="EMBL" id="CP089984">
    <property type="protein sequence ID" value="WXB13596.1"/>
    <property type="molecule type" value="Genomic_DNA"/>
</dbReference>
<evidence type="ECO:0000256" key="1">
    <source>
        <dbReference type="SAM" id="MobiDB-lite"/>
    </source>
</evidence>
<sequence>MIATRFAGTKWAAVAGSMVLGATIGTASCSSDEQLQPPPEADASADSGPLLDATRPPDSAAPRPDAGPRLGNARVILVNATADDALSLRFCFALGKTVQPTPAQPDRAGGGQPYPGILPGTGGYLPDNPDTNLAAFELTLYAISARVLASEAEQGDASAGPRKSCRELIPSLNENVDYWRLPPIPKGTFAQGTTWVVAATHGGTRGPLQLRYAPLDRTSRDGSPPRFQFVHLSPEAEALAPSGVHPAIVTAATGDAGARTSDLGGPLRFGQATVDARAVDVDPKTGAFVLLSGGTDAGGTSIGNQPPQPIPVAEAYTVGPGQPEYIAPGKPYALVYVGDPARSLAPGRPPGIAGHFLVFPSAPSP</sequence>
<organism evidence="2 3">
    <name type="scientific">Pendulispora albinea</name>
    <dbReference type="NCBI Taxonomy" id="2741071"/>
    <lineage>
        <taxon>Bacteria</taxon>
        <taxon>Pseudomonadati</taxon>
        <taxon>Myxococcota</taxon>
        <taxon>Myxococcia</taxon>
        <taxon>Myxococcales</taxon>
        <taxon>Sorangiineae</taxon>
        <taxon>Pendulisporaceae</taxon>
        <taxon>Pendulispora</taxon>
    </lineage>
</organism>
<proteinExistence type="predicted"/>
<feature type="compositionally biased region" description="Low complexity" evidence="1">
    <location>
        <begin position="52"/>
        <end position="69"/>
    </location>
</feature>
<gene>
    <name evidence="2" type="ORF">LZC94_37885</name>
</gene>
<dbReference type="PROSITE" id="PS51257">
    <property type="entry name" value="PROKAR_LIPOPROTEIN"/>
    <property type="match status" value="1"/>
</dbReference>
<accession>A0ABZ2LRQ6</accession>
<keyword evidence="3" id="KW-1185">Reference proteome</keyword>
<evidence type="ECO:0000313" key="2">
    <source>
        <dbReference type="EMBL" id="WXB13596.1"/>
    </source>
</evidence>
<feature type="region of interest" description="Disordered" evidence="1">
    <location>
        <begin position="30"/>
        <end position="70"/>
    </location>
</feature>
<protein>
    <submittedName>
        <fullName evidence="2">Uncharacterized protein</fullName>
    </submittedName>
</protein>
<dbReference type="RefSeq" id="WP_394823210.1">
    <property type="nucleotide sequence ID" value="NZ_CP089984.1"/>
</dbReference>